<evidence type="ECO:0008006" key="11">
    <source>
        <dbReference type="Google" id="ProtNLM"/>
    </source>
</evidence>
<evidence type="ECO:0000256" key="3">
    <source>
        <dbReference type="ARBA" id="ARBA00022692"/>
    </source>
</evidence>
<dbReference type="GO" id="GO:0005886">
    <property type="term" value="C:plasma membrane"/>
    <property type="evidence" value="ECO:0007669"/>
    <property type="project" value="TreeGrafter"/>
</dbReference>
<sequence>MERKPGDSVLYVVLFVTLFIHYPVHGLIQMPRSLRLKDEHQVHTEVIEASCDHLYRESTNRTLEFIYHFVHANESSKAVRISVDTKEVTQEHPILFVVRQQKSVSSWQLPHFIDTASGIRAYHRVRRTLCPEDLEVSNASEELEFVVGVSTSDPRNVSFTIEATKIDDFLIKLDEERNIIVSPSEPEFYQYVFDENVTAVLVNVTSPDDLCMTVSVQNLTCPSFGRDEEMRYDSIRQTALDRSGLTITKEKFPNGFYLVFSVKADDYECSGKKDQQVYMRRKRIMFRITEKLKPSQFYTATLGVIGIFMLFYILGVFIWIVHCITSGPAPPLERSLLEAEDSQRYGTASSLDRPIFPVRSYEGRLIDSFGSRRHITASGSVSGNNEIDSKESSLNEEEIDMLEDAYLDKDVFRTKTFLYVSDLARKDHKFLSKRFYSYIWQLLTLSTFYALPVIQLVITYQKVLNDTGDQDLCYYNFLCAHPFGKLTDFNHVFSNVGYVMLGILFCILVFFRDVKHKHMREKNNKLEKYYGIPQFYGLFYAMGVSLILEGVMSACYHICPTHANYQFDTTFMYVIAILCMLKIYQTRHPDIVATAQASFGILAFVVIAGVISVYESSIYFWVIYTILHLMGCLALSASIYYMGRWKLDFGIFKRIYLTWLNDIRAGFSHCFRPMYPDRMILLAIGNLFNWALAAYGLHTQPPDFASYQLAIFITNLMLYTLFYIVMKIRYGETVLVQPLIYICLSLVSWGASFYFFIIKAATWRMSAAESRHYNQECLILNFYDYHDVWHFLSASSMFFSFMILLSLDDDQVYRPRDKIPVF</sequence>
<feature type="transmembrane region" description="Helical" evidence="8">
    <location>
        <begin position="679"/>
        <end position="698"/>
    </location>
</feature>
<dbReference type="GO" id="GO:0051033">
    <property type="term" value="F:RNA transmembrane transporter activity"/>
    <property type="evidence" value="ECO:0007669"/>
    <property type="project" value="TreeGrafter"/>
</dbReference>
<evidence type="ECO:0000313" key="9">
    <source>
        <dbReference type="EMBL" id="KAK2709435.1"/>
    </source>
</evidence>
<dbReference type="InterPro" id="IPR025958">
    <property type="entry name" value="SID1_TM_fam"/>
</dbReference>
<feature type="transmembrane region" description="Helical" evidence="8">
    <location>
        <begin position="591"/>
        <end position="612"/>
    </location>
</feature>
<dbReference type="GO" id="GO:0003725">
    <property type="term" value="F:double-stranded RNA binding"/>
    <property type="evidence" value="ECO:0007669"/>
    <property type="project" value="TreeGrafter"/>
</dbReference>
<feature type="transmembrane region" description="Helical" evidence="8">
    <location>
        <begin position="788"/>
        <end position="807"/>
    </location>
</feature>
<feature type="transmembrane region" description="Helical" evidence="8">
    <location>
        <begin position="297"/>
        <end position="321"/>
    </location>
</feature>
<dbReference type="EMBL" id="JAVRJZ010000017">
    <property type="protein sequence ID" value="KAK2709436.1"/>
    <property type="molecule type" value="Genomic_DNA"/>
</dbReference>
<dbReference type="EMBL" id="JAVRJZ010000017">
    <property type="protein sequence ID" value="KAK2709434.1"/>
    <property type="molecule type" value="Genomic_DNA"/>
</dbReference>
<evidence type="ECO:0000256" key="4">
    <source>
        <dbReference type="ARBA" id="ARBA00022729"/>
    </source>
</evidence>
<keyword evidence="10" id="KW-1185">Reference proteome</keyword>
<evidence type="ECO:0000256" key="6">
    <source>
        <dbReference type="ARBA" id="ARBA00023136"/>
    </source>
</evidence>
<gene>
    <name evidence="9" type="ORF">QYM36_013184</name>
</gene>
<feature type="transmembrane region" description="Helical" evidence="8">
    <location>
        <begin position="565"/>
        <end position="584"/>
    </location>
</feature>
<organism evidence="9 10">
    <name type="scientific">Artemia franciscana</name>
    <name type="common">Brine shrimp</name>
    <name type="synonym">Artemia sanfranciscana</name>
    <dbReference type="NCBI Taxonomy" id="6661"/>
    <lineage>
        <taxon>Eukaryota</taxon>
        <taxon>Metazoa</taxon>
        <taxon>Ecdysozoa</taxon>
        <taxon>Arthropoda</taxon>
        <taxon>Crustacea</taxon>
        <taxon>Branchiopoda</taxon>
        <taxon>Anostraca</taxon>
        <taxon>Artemiidae</taxon>
        <taxon>Artemia</taxon>
    </lineage>
</organism>
<comment type="caution">
    <text evidence="9">The sequence shown here is derived from an EMBL/GenBank/DDBJ whole genome shotgun (WGS) entry which is preliminary data.</text>
</comment>
<evidence type="ECO:0000256" key="5">
    <source>
        <dbReference type="ARBA" id="ARBA00022989"/>
    </source>
</evidence>
<keyword evidence="6 8" id="KW-0472">Membrane</keyword>
<name>A0AA88HCD4_ARTSF</name>
<proteinExistence type="inferred from homology"/>
<comment type="subcellular location">
    <subcellularLocation>
        <location evidence="1">Membrane</location>
        <topology evidence="1">Multi-pass membrane protein</topology>
    </subcellularLocation>
</comment>
<reference evidence="9" key="1">
    <citation type="submission" date="2023-07" db="EMBL/GenBank/DDBJ databases">
        <title>Chromosome-level genome assembly of Artemia franciscana.</title>
        <authorList>
            <person name="Jo E."/>
        </authorList>
    </citation>
    <scope>NUCLEOTIDE SEQUENCE</scope>
    <source>
        <tissue evidence="9">Whole body</tissue>
    </source>
</reference>
<keyword evidence="7" id="KW-0325">Glycoprotein</keyword>
<keyword evidence="4" id="KW-0732">Signal</keyword>
<evidence type="ECO:0000256" key="7">
    <source>
        <dbReference type="ARBA" id="ARBA00023180"/>
    </source>
</evidence>
<dbReference type="GO" id="GO:0005764">
    <property type="term" value="C:lysosome"/>
    <property type="evidence" value="ECO:0007669"/>
    <property type="project" value="TreeGrafter"/>
</dbReference>
<accession>A0AA88HCD4</accession>
<evidence type="ECO:0000256" key="2">
    <source>
        <dbReference type="ARBA" id="ARBA00006618"/>
    </source>
</evidence>
<protein>
    <recommendedName>
        <fullName evidence="11">SID1 transmembrane family member 1</fullName>
    </recommendedName>
</protein>
<evidence type="ECO:0000256" key="8">
    <source>
        <dbReference type="SAM" id="Phobius"/>
    </source>
</evidence>
<dbReference type="EMBL" id="JAVRJZ010000017">
    <property type="protein sequence ID" value="KAK2709437.1"/>
    <property type="molecule type" value="Genomic_DNA"/>
</dbReference>
<feature type="transmembrane region" description="Helical" evidence="8">
    <location>
        <begin position="435"/>
        <end position="458"/>
    </location>
</feature>
<dbReference type="EMBL" id="JAVRJZ010000017">
    <property type="protein sequence ID" value="KAK2709435.1"/>
    <property type="molecule type" value="Genomic_DNA"/>
</dbReference>
<keyword evidence="3 8" id="KW-0812">Transmembrane</keyword>
<dbReference type="EMBL" id="JAVRJZ010000017">
    <property type="protein sequence ID" value="KAK2709438.1"/>
    <property type="molecule type" value="Genomic_DNA"/>
</dbReference>
<feature type="transmembrane region" description="Helical" evidence="8">
    <location>
        <begin position="704"/>
        <end position="726"/>
    </location>
</feature>
<feature type="transmembrane region" description="Helical" evidence="8">
    <location>
        <begin position="9"/>
        <end position="28"/>
    </location>
</feature>
<dbReference type="EMBL" id="JAVRJZ010000017">
    <property type="protein sequence ID" value="KAK2709433.1"/>
    <property type="molecule type" value="Genomic_DNA"/>
</dbReference>
<keyword evidence="5 8" id="KW-1133">Transmembrane helix</keyword>
<evidence type="ECO:0000256" key="1">
    <source>
        <dbReference type="ARBA" id="ARBA00004141"/>
    </source>
</evidence>
<dbReference type="PANTHER" id="PTHR12185">
    <property type="entry name" value="SID1 TRANSMEMBRANE FAMILY MEMEBER"/>
    <property type="match status" value="1"/>
</dbReference>
<dbReference type="PANTHER" id="PTHR12185:SF14">
    <property type="entry name" value="CHOLESTEROL UPTAKE PROTEIN 1"/>
    <property type="match status" value="1"/>
</dbReference>
<dbReference type="Pfam" id="PF13965">
    <property type="entry name" value="SID-1_RNA_chan"/>
    <property type="match status" value="1"/>
</dbReference>
<feature type="transmembrane region" description="Helical" evidence="8">
    <location>
        <begin position="738"/>
        <end position="757"/>
    </location>
</feature>
<dbReference type="Proteomes" id="UP001187531">
    <property type="component" value="Unassembled WGS sequence"/>
</dbReference>
<evidence type="ECO:0000313" key="10">
    <source>
        <dbReference type="Proteomes" id="UP001187531"/>
    </source>
</evidence>
<feature type="transmembrane region" description="Helical" evidence="8">
    <location>
        <begin position="496"/>
        <end position="514"/>
    </location>
</feature>
<feature type="transmembrane region" description="Helical" evidence="8">
    <location>
        <begin position="618"/>
        <end position="643"/>
    </location>
</feature>
<dbReference type="AlphaFoldDB" id="A0AA88HCD4"/>
<feature type="transmembrane region" description="Helical" evidence="8">
    <location>
        <begin position="535"/>
        <end position="559"/>
    </location>
</feature>
<comment type="similarity">
    <text evidence="2">Belongs to the SID1 family.</text>
</comment>